<dbReference type="InterPro" id="IPR036179">
    <property type="entry name" value="Ig-like_dom_sf"/>
</dbReference>
<evidence type="ECO:0000259" key="17">
    <source>
        <dbReference type="PROSITE" id="PS50835"/>
    </source>
</evidence>
<dbReference type="CDD" id="cd03517">
    <property type="entry name" value="Link_domain_CSPGs_modules_1_3"/>
    <property type="match status" value="1"/>
</dbReference>
<feature type="compositionally biased region" description="Basic and acidic residues" evidence="13">
    <location>
        <begin position="687"/>
        <end position="699"/>
    </location>
</feature>
<comment type="caution">
    <text evidence="20">The sequence shown here is derived from an EMBL/GenBank/DDBJ whole genome shotgun (WGS) entry which is preliminary data.</text>
</comment>
<dbReference type="AlphaFoldDB" id="A0ABD0WI41"/>
<dbReference type="InterPro" id="IPR013783">
    <property type="entry name" value="Ig-like_fold"/>
</dbReference>
<feature type="disulfide bond" evidence="12">
    <location>
        <begin position="209"/>
        <end position="230"/>
    </location>
</feature>
<dbReference type="InterPro" id="IPR013106">
    <property type="entry name" value="Ig_V-set"/>
</dbReference>
<feature type="disulfide bond" evidence="10">
    <location>
        <begin position="1038"/>
        <end position="1047"/>
    </location>
</feature>
<evidence type="ECO:0000256" key="3">
    <source>
        <dbReference type="ARBA" id="ARBA00022536"/>
    </source>
</evidence>
<feature type="compositionally biased region" description="Low complexity" evidence="13">
    <location>
        <begin position="551"/>
        <end position="560"/>
    </location>
</feature>
<feature type="chain" id="PRO_5044760343" description="Brevican core protein-like" evidence="14">
    <location>
        <begin position="24"/>
        <end position="1278"/>
    </location>
</feature>
<evidence type="ECO:0000256" key="5">
    <source>
        <dbReference type="ARBA" id="ARBA00022737"/>
    </source>
</evidence>
<dbReference type="InterPro" id="IPR035976">
    <property type="entry name" value="Sushi/SCR/CCP_sf"/>
</dbReference>
<feature type="domain" description="EGF-like" evidence="15">
    <location>
        <begin position="1012"/>
        <end position="1048"/>
    </location>
</feature>
<dbReference type="SUPFAM" id="SSF57535">
    <property type="entry name" value="Complement control module/SCR domain"/>
    <property type="match status" value="1"/>
</dbReference>
<keyword evidence="3 10" id="KW-0245">EGF-like domain</keyword>
<evidence type="ECO:0000256" key="13">
    <source>
        <dbReference type="SAM" id="MobiDB-lite"/>
    </source>
</evidence>
<dbReference type="InterPro" id="IPR007110">
    <property type="entry name" value="Ig-like_dom"/>
</dbReference>
<feature type="region of interest" description="Disordered" evidence="13">
    <location>
        <begin position="842"/>
        <end position="916"/>
    </location>
</feature>
<feature type="region of interest" description="Disordered" evidence="13">
    <location>
        <begin position="1236"/>
        <end position="1278"/>
    </location>
</feature>
<dbReference type="Gene3D" id="3.10.100.10">
    <property type="entry name" value="Mannose-Binding Protein A, subunit A"/>
    <property type="match status" value="3"/>
</dbReference>
<reference evidence="20 21" key="1">
    <citation type="submission" date="2024-06" db="EMBL/GenBank/DDBJ databases">
        <authorList>
            <person name="Pan Q."/>
            <person name="Wen M."/>
            <person name="Jouanno E."/>
            <person name="Zahm M."/>
            <person name="Klopp C."/>
            <person name="Cabau C."/>
            <person name="Louis A."/>
            <person name="Berthelot C."/>
            <person name="Parey E."/>
            <person name="Roest Crollius H."/>
            <person name="Montfort J."/>
            <person name="Robinson-Rechavi M."/>
            <person name="Bouchez O."/>
            <person name="Lampietro C."/>
            <person name="Lopez Roques C."/>
            <person name="Donnadieu C."/>
            <person name="Postlethwait J."/>
            <person name="Bobe J."/>
            <person name="Verreycken H."/>
            <person name="Guiguen Y."/>
        </authorList>
    </citation>
    <scope>NUCLEOTIDE SEQUENCE [LARGE SCALE GENOMIC DNA]</scope>
    <source>
        <strain evidence="20">Up_M1</strain>
        <tissue evidence="20">Testis</tissue>
    </source>
</reference>
<dbReference type="SUPFAM" id="SSF48726">
    <property type="entry name" value="Immunoglobulin"/>
    <property type="match status" value="1"/>
</dbReference>
<dbReference type="Gene3D" id="2.10.70.10">
    <property type="entry name" value="Complement Module, domain 1"/>
    <property type="match status" value="1"/>
</dbReference>
<dbReference type="Gene3D" id="2.60.40.10">
    <property type="entry name" value="Immunoglobulins"/>
    <property type="match status" value="1"/>
</dbReference>
<keyword evidence="21" id="KW-1185">Reference proteome</keyword>
<dbReference type="SMART" id="SM00034">
    <property type="entry name" value="CLECT"/>
    <property type="match status" value="1"/>
</dbReference>
<dbReference type="Pfam" id="PF00193">
    <property type="entry name" value="Xlink"/>
    <property type="match status" value="2"/>
</dbReference>
<dbReference type="CDD" id="cd00054">
    <property type="entry name" value="EGF_CA"/>
    <property type="match status" value="1"/>
</dbReference>
<dbReference type="Proteomes" id="UP001557470">
    <property type="component" value="Unassembled WGS sequence"/>
</dbReference>
<feature type="domain" description="Ig-like" evidence="17">
    <location>
        <begin position="25"/>
        <end position="156"/>
    </location>
</feature>
<keyword evidence="8" id="KW-0325">Glycoprotein</keyword>
<evidence type="ECO:0000259" key="16">
    <source>
        <dbReference type="PROSITE" id="PS50041"/>
    </source>
</evidence>
<dbReference type="PANTHER" id="PTHR22804:SF41">
    <property type="entry name" value="BREVICAN CORE PROTEIN"/>
    <property type="match status" value="1"/>
</dbReference>
<feature type="compositionally biased region" description="Polar residues" evidence="13">
    <location>
        <begin position="503"/>
        <end position="513"/>
    </location>
</feature>
<feature type="compositionally biased region" description="Polar residues" evidence="13">
    <location>
        <begin position="478"/>
        <end position="488"/>
    </location>
</feature>
<name>A0ABD0WI41_UMBPY</name>
<dbReference type="PROSITE" id="PS00022">
    <property type="entry name" value="EGF_1"/>
    <property type="match status" value="1"/>
</dbReference>
<feature type="disulfide bond" evidence="11">
    <location>
        <begin position="1181"/>
        <end position="1224"/>
    </location>
</feature>
<dbReference type="Pfam" id="PF00084">
    <property type="entry name" value="Sushi"/>
    <property type="match status" value="1"/>
</dbReference>
<dbReference type="PROSITE" id="PS50026">
    <property type="entry name" value="EGF_3"/>
    <property type="match status" value="1"/>
</dbReference>
<dbReference type="PROSITE" id="PS00615">
    <property type="entry name" value="C_TYPE_LECTIN_1"/>
    <property type="match status" value="1"/>
</dbReference>
<dbReference type="InterPro" id="IPR000742">
    <property type="entry name" value="EGF"/>
</dbReference>
<evidence type="ECO:0000256" key="10">
    <source>
        <dbReference type="PROSITE-ProRule" id="PRU00076"/>
    </source>
</evidence>
<feature type="compositionally biased region" description="Basic and acidic residues" evidence="13">
    <location>
        <begin position="514"/>
        <end position="523"/>
    </location>
</feature>
<dbReference type="InterPro" id="IPR003599">
    <property type="entry name" value="Ig_sub"/>
</dbReference>
<dbReference type="GO" id="GO:0005576">
    <property type="term" value="C:extracellular region"/>
    <property type="evidence" value="ECO:0007669"/>
    <property type="project" value="UniProtKB-SubCell"/>
</dbReference>
<evidence type="ECO:0000256" key="1">
    <source>
        <dbReference type="ARBA" id="ARBA00004613"/>
    </source>
</evidence>
<evidence type="ECO:0000313" key="21">
    <source>
        <dbReference type="Proteomes" id="UP001557470"/>
    </source>
</evidence>
<dbReference type="InterPro" id="IPR018378">
    <property type="entry name" value="C-type_lectin_CS"/>
</dbReference>
<protein>
    <recommendedName>
        <fullName evidence="22">Brevican core protein-like</fullName>
    </recommendedName>
</protein>
<keyword evidence="5" id="KW-0677">Repeat</keyword>
<comment type="subcellular location">
    <subcellularLocation>
        <location evidence="1">Secreted</location>
    </subcellularLocation>
</comment>
<feature type="compositionally biased region" description="Polar residues" evidence="13">
    <location>
        <begin position="668"/>
        <end position="680"/>
    </location>
</feature>
<dbReference type="PRINTS" id="PR01265">
    <property type="entry name" value="LINKMODULE"/>
</dbReference>
<dbReference type="PROSITE" id="PS50041">
    <property type="entry name" value="C_TYPE_LECTIN_2"/>
    <property type="match status" value="1"/>
</dbReference>
<dbReference type="SUPFAM" id="SSF56436">
    <property type="entry name" value="C-type lectin-like"/>
    <property type="match status" value="3"/>
</dbReference>
<dbReference type="CDD" id="cd00033">
    <property type="entry name" value="CCP"/>
    <property type="match status" value="1"/>
</dbReference>
<keyword evidence="4 14" id="KW-0732">Signal</keyword>
<feature type="domain" description="Sushi" evidence="18">
    <location>
        <begin position="1179"/>
        <end position="1239"/>
    </location>
</feature>
<evidence type="ECO:0000259" key="19">
    <source>
        <dbReference type="PROSITE" id="PS50963"/>
    </source>
</evidence>
<feature type="signal peptide" evidence="14">
    <location>
        <begin position="1"/>
        <end position="23"/>
    </location>
</feature>
<dbReference type="FunFam" id="3.10.100.10:FF:000003">
    <property type="entry name" value="Versican core protein"/>
    <property type="match status" value="1"/>
</dbReference>
<dbReference type="PROSITE" id="PS50835">
    <property type="entry name" value="IG_LIKE"/>
    <property type="match status" value="1"/>
</dbReference>
<dbReference type="PROSITE" id="PS50963">
    <property type="entry name" value="LINK_2"/>
    <property type="match status" value="1"/>
</dbReference>
<evidence type="ECO:0000256" key="6">
    <source>
        <dbReference type="ARBA" id="ARBA00022974"/>
    </source>
</evidence>
<feature type="disulfide bond" evidence="11">
    <location>
        <begin position="1210"/>
        <end position="1237"/>
    </location>
</feature>
<feature type="region of interest" description="Disordered" evidence="13">
    <location>
        <begin position="944"/>
        <end position="967"/>
    </location>
</feature>
<dbReference type="SMART" id="SM00406">
    <property type="entry name" value="IGv"/>
    <property type="match status" value="1"/>
</dbReference>
<proteinExistence type="predicted"/>
<dbReference type="InterPro" id="IPR000436">
    <property type="entry name" value="Sushi_SCR_CCP_dom"/>
</dbReference>
<feature type="compositionally biased region" description="Basic and acidic residues" evidence="13">
    <location>
        <begin position="625"/>
        <end position="634"/>
    </location>
</feature>
<dbReference type="FunFam" id="2.10.70.10:FF:000003">
    <property type="entry name" value="Versican core protein"/>
    <property type="match status" value="1"/>
</dbReference>
<dbReference type="EMBL" id="JAGEUA010000011">
    <property type="protein sequence ID" value="KAL0962263.1"/>
    <property type="molecule type" value="Genomic_DNA"/>
</dbReference>
<organism evidence="20 21">
    <name type="scientific">Umbra pygmaea</name>
    <name type="common">Eastern mudminnow</name>
    <dbReference type="NCBI Taxonomy" id="75934"/>
    <lineage>
        <taxon>Eukaryota</taxon>
        <taxon>Metazoa</taxon>
        <taxon>Chordata</taxon>
        <taxon>Craniata</taxon>
        <taxon>Vertebrata</taxon>
        <taxon>Euteleostomi</taxon>
        <taxon>Actinopterygii</taxon>
        <taxon>Neopterygii</taxon>
        <taxon>Teleostei</taxon>
        <taxon>Protacanthopterygii</taxon>
        <taxon>Esociformes</taxon>
        <taxon>Umbridae</taxon>
        <taxon>Umbra</taxon>
    </lineage>
</organism>
<dbReference type="Pfam" id="PF00008">
    <property type="entry name" value="EGF"/>
    <property type="match status" value="1"/>
</dbReference>
<dbReference type="FunFam" id="2.10.25.10:FF:000095">
    <property type="entry name" value="Notch, isoform B"/>
    <property type="match status" value="1"/>
</dbReference>
<dbReference type="PROSITE" id="PS01241">
    <property type="entry name" value="LINK_1"/>
    <property type="match status" value="1"/>
</dbReference>
<feature type="compositionally biased region" description="Polar residues" evidence="13">
    <location>
        <begin position="1244"/>
        <end position="1255"/>
    </location>
</feature>
<evidence type="ECO:0000256" key="9">
    <source>
        <dbReference type="ARBA" id="ARBA00023319"/>
    </source>
</evidence>
<dbReference type="SMART" id="SM00445">
    <property type="entry name" value="LINK"/>
    <property type="match status" value="2"/>
</dbReference>
<dbReference type="Pfam" id="PF07686">
    <property type="entry name" value="V-set"/>
    <property type="match status" value="1"/>
</dbReference>
<feature type="domain" description="C-type lectin" evidence="16">
    <location>
        <begin position="1061"/>
        <end position="1175"/>
    </location>
</feature>
<comment type="caution">
    <text evidence="10">Lacks conserved residue(s) required for the propagation of feature annotation.</text>
</comment>
<feature type="compositionally biased region" description="Polar residues" evidence="13">
    <location>
        <begin position="525"/>
        <end position="538"/>
    </location>
</feature>
<dbReference type="InterPro" id="IPR000538">
    <property type="entry name" value="Link_dom"/>
</dbReference>
<evidence type="ECO:0000313" key="20">
    <source>
        <dbReference type="EMBL" id="KAL0962263.1"/>
    </source>
</evidence>
<feature type="region of interest" description="Disordered" evidence="13">
    <location>
        <begin position="478"/>
        <end position="754"/>
    </location>
</feature>
<gene>
    <name evidence="20" type="ORF">UPYG_G00337810</name>
</gene>
<dbReference type="Gene3D" id="2.10.25.10">
    <property type="entry name" value="Laminin"/>
    <property type="match status" value="1"/>
</dbReference>
<dbReference type="SMART" id="SM00032">
    <property type="entry name" value="CCP"/>
    <property type="match status" value="1"/>
</dbReference>
<dbReference type="InterPro" id="IPR016187">
    <property type="entry name" value="CTDL_fold"/>
</dbReference>
<evidence type="ECO:0000256" key="12">
    <source>
        <dbReference type="PROSITE-ProRule" id="PRU00323"/>
    </source>
</evidence>
<evidence type="ECO:0000256" key="2">
    <source>
        <dbReference type="ARBA" id="ARBA00022525"/>
    </source>
</evidence>
<feature type="compositionally biased region" description="Polar residues" evidence="13">
    <location>
        <begin position="569"/>
        <end position="581"/>
    </location>
</feature>
<keyword evidence="6" id="KW-0654">Proteoglycan</keyword>
<keyword evidence="11" id="KW-0768">Sushi</keyword>
<keyword evidence="7 10" id="KW-1015">Disulfide bond</keyword>
<dbReference type="PANTHER" id="PTHR22804">
    <property type="entry name" value="AGGRECAN/VERSICAN PROTEOGLYCAN"/>
    <property type="match status" value="1"/>
</dbReference>
<dbReference type="PROSITE" id="PS50923">
    <property type="entry name" value="SUSHI"/>
    <property type="match status" value="1"/>
</dbReference>
<feature type="domain" description="Link" evidence="19">
    <location>
        <begin position="163"/>
        <end position="258"/>
    </location>
</feature>
<dbReference type="SMART" id="SM00409">
    <property type="entry name" value="IG"/>
    <property type="match status" value="1"/>
</dbReference>
<sequence>MFVKGMRPVRLLFLCAVCHLTSSFPAQTSYSQDNVRQLQVTITKATPISAAPLGGSITIPCLVSLSPEPASHSLAPIPPRVKWSMVRDGEQEETEILVARGERVKVSEAYRERASLVYFADSSEDLTLRLGELRSSDTGHYRCEVQQGLEDSSDFTQIKVKGVVFHYRHASGRYAFSYVEAQRACEGIGAHIATPDQLLAAYNDGYEQCDAGWLADQSVRYPIQVPREGCYGDMNGSPGVRNYGTLEPDELFDVYCYVEHIDGEVFHSSQTQQLSFDEAQAYCEKEGAELATTGQLYMAWSEGSAVEGLSLGSRPCIATATRQAFLNHPAAMMLTVSKVIVILTLMPPLDYIATEPEDIGQDVYFVEPAEELNTEDLNLSHASEQVEREAQTGNISGIYLLESLPVFQSALAQKTTQGTPSTAGLSTEVSLAQTTFSLDLLQPFDKSSFPEDENYNSQSPTFLRSTSSYSLHTEYFLSQDSTSPTTPSGEPDSFPIEGDYHSQESTSIASSEPDSTRKEEHHAQYSATLPSTSNQLDSLNKEEYTVQHPASLPSTSSKPTSLHEDDYQSQHPTSLSSNTSMPDLLIKDNLTLNEPETETIPEYPEPSYEPHRQTQPMPEMNPDETDNRQSESKHFQPMPETNLDLDEADANYSTTGDSQSRQEKTEDTTTISFDPKGNSTDELDFTTESHEKVTVREPEETSITTTPSGELHPPEAQSTLYPHGKANSFLLPLDGSGNGNQDAYTDRSPISEPSISSSTIYVSAYPTADVRSEQTASTSLGFVGTIIPERLEPLKVAELAPGLSNEEYVGSGEEIATTESTDLPIDSQLLIEMTTVGYETTTMSRTDVEPTTMDPHEDRSVPGNNEPSLRTEETIFTLEPQTSIWDLHHPSASQKSRDDYEYSGEPSSSSSSSAEPDLLGSAFLSNSSTNPTVSTMSTSAMLATPSWSPTTSIISTSSTTQGPAKTSEQDRVKAFMPPVDQGRVDLEFGHTQPTTLLILPIERAAVGSARKISDVCLEDPCANGGTCTEVGGNMRCLCLPSYGGDLCQTDLEQCELGWQKFHGNCYKHFSQRLSWAVAEQHCRLVGGHLISIMTPEEQDFINNNYKEYQWTGLNDKTIEGDFRWSDDNPLLYENWYRGQPDSYFLSGEDCVVMVWHDAGRWSDVPCNYHLAYTCKKGTSSCGKPPKVPNASVFGRIRQRYEINMVVRYYCDQGFHQRQNPLLKCLPNGQWEEPKIRCTPGPRSAAQTNGETSLTADSKELVEDESPTTKPQYWDIKWN</sequence>
<evidence type="ECO:0000256" key="8">
    <source>
        <dbReference type="ARBA" id="ARBA00023180"/>
    </source>
</evidence>
<evidence type="ECO:0000259" key="15">
    <source>
        <dbReference type="PROSITE" id="PS50026"/>
    </source>
</evidence>
<dbReference type="InterPro" id="IPR050691">
    <property type="entry name" value="Hyaluronan_bind_Proteoglycan"/>
</dbReference>
<evidence type="ECO:0000256" key="7">
    <source>
        <dbReference type="ARBA" id="ARBA00023157"/>
    </source>
</evidence>
<evidence type="ECO:0000256" key="14">
    <source>
        <dbReference type="SAM" id="SignalP"/>
    </source>
</evidence>
<feature type="compositionally biased region" description="Low complexity" evidence="13">
    <location>
        <begin position="944"/>
        <end position="960"/>
    </location>
</feature>
<keyword evidence="9" id="KW-0393">Immunoglobulin domain</keyword>
<evidence type="ECO:0000259" key="18">
    <source>
        <dbReference type="PROSITE" id="PS50923"/>
    </source>
</evidence>
<keyword evidence="2" id="KW-0964">Secreted</keyword>
<dbReference type="FunFam" id="3.10.100.10:FF:000002">
    <property type="entry name" value="Hyaluronan proteoglycan link protein 1"/>
    <property type="match status" value="1"/>
</dbReference>
<dbReference type="InterPro" id="IPR001304">
    <property type="entry name" value="C-type_lectin-like"/>
</dbReference>
<dbReference type="Pfam" id="PF00059">
    <property type="entry name" value="Lectin_C"/>
    <property type="match status" value="1"/>
</dbReference>
<accession>A0ABD0WI41</accession>
<evidence type="ECO:0000256" key="11">
    <source>
        <dbReference type="PROSITE-ProRule" id="PRU00302"/>
    </source>
</evidence>
<evidence type="ECO:0000256" key="4">
    <source>
        <dbReference type="ARBA" id="ARBA00022729"/>
    </source>
</evidence>
<dbReference type="InterPro" id="IPR016186">
    <property type="entry name" value="C-type_lectin-like/link_sf"/>
</dbReference>
<feature type="compositionally biased region" description="Low complexity" evidence="13">
    <location>
        <begin position="701"/>
        <end position="710"/>
    </location>
</feature>
<evidence type="ECO:0008006" key="22">
    <source>
        <dbReference type="Google" id="ProtNLM"/>
    </source>
</evidence>